<keyword evidence="3 4" id="KW-0819">tRNA processing</keyword>
<keyword evidence="1 4" id="KW-0328">Glycosyltransferase</keyword>
<feature type="binding site" evidence="4">
    <location>
        <position position="152"/>
    </location>
    <ligand>
        <name>substrate</name>
    </ligand>
</feature>
<dbReference type="UniPathway" id="UPA00392"/>
<dbReference type="PANTHER" id="PTHR46499:SF1">
    <property type="entry name" value="QUEUINE TRNA-RIBOSYLTRANSFERASE"/>
    <property type="match status" value="1"/>
</dbReference>
<evidence type="ECO:0000256" key="2">
    <source>
        <dbReference type="ARBA" id="ARBA00022679"/>
    </source>
</evidence>
<feature type="region of interest" description="RNA binding" evidence="4">
    <location>
        <begin position="255"/>
        <end position="261"/>
    </location>
</feature>
<dbReference type="HAMAP" id="MF_00168">
    <property type="entry name" value="Q_tRNA_Tgt"/>
    <property type="match status" value="1"/>
</dbReference>
<dbReference type="Proteomes" id="UP000178367">
    <property type="component" value="Unassembled WGS sequence"/>
</dbReference>
<dbReference type="Gene3D" id="3.20.20.105">
    <property type="entry name" value="Queuine tRNA-ribosyltransferase-like"/>
    <property type="match status" value="1"/>
</dbReference>
<dbReference type="InterPro" id="IPR050076">
    <property type="entry name" value="ArchSynthase1/Queuine_TRR"/>
</dbReference>
<dbReference type="GO" id="GO:0008479">
    <property type="term" value="F:tRNA-guanosine(34) queuine transglycosylase activity"/>
    <property type="evidence" value="ECO:0007669"/>
    <property type="project" value="UniProtKB-UniRule"/>
</dbReference>
<gene>
    <name evidence="4" type="primary">tgt</name>
    <name evidence="6" type="ORF">A2227_01900</name>
</gene>
<feature type="active site" description="Nucleophile" evidence="4">
    <location>
        <position position="274"/>
    </location>
</feature>
<feature type="domain" description="tRNA-guanine(15) transglycosylase-like" evidence="5">
    <location>
        <begin position="12"/>
        <end position="379"/>
    </location>
</feature>
<dbReference type="GO" id="GO:0005829">
    <property type="term" value="C:cytosol"/>
    <property type="evidence" value="ECO:0007669"/>
    <property type="project" value="TreeGrafter"/>
</dbReference>
<keyword evidence="4" id="KW-0671">Queuosine biosynthesis</keyword>
<feature type="active site" description="Proton acceptor" evidence="4">
    <location>
        <position position="90"/>
    </location>
</feature>
<dbReference type="InterPro" id="IPR004803">
    <property type="entry name" value="TGT"/>
</dbReference>
<dbReference type="GO" id="GO:0008616">
    <property type="term" value="P:tRNA queuosine(34) biosynthetic process"/>
    <property type="evidence" value="ECO:0007669"/>
    <property type="project" value="UniProtKB-UniRule"/>
</dbReference>
<dbReference type="SUPFAM" id="SSF51713">
    <property type="entry name" value="tRNA-guanine transglycosylase"/>
    <property type="match status" value="1"/>
</dbReference>
<evidence type="ECO:0000256" key="1">
    <source>
        <dbReference type="ARBA" id="ARBA00022676"/>
    </source>
</evidence>
<name>A0A1F5SLJ8_9BACT</name>
<dbReference type="AlphaFoldDB" id="A0A1F5SLJ8"/>
<comment type="subunit">
    <text evidence="4">Homodimer. Within each dimer, one monomer is responsible for RNA recognition and catalysis, while the other monomer binds to the replacement base PreQ1.</text>
</comment>
<dbReference type="Pfam" id="PF01702">
    <property type="entry name" value="TGT"/>
    <property type="match status" value="1"/>
</dbReference>
<proteinExistence type="inferred from homology"/>
<feature type="binding site" evidence="4">
    <location>
        <position position="197"/>
    </location>
    <ligand>
        <name>substrate</name>
    </ligand>
</feature>
<evidence type="ECO:0000313" key="6">
    <source>
        <dbReference type="EMBL" id="OGF27577.1"/>
    </source>
</evidence>
<comment type="catalytic activity">
    <reaction evidence="4">
        <text>7-aminomethyl-7-carbaguanine + guanosine(34) in tRNA = 7-aminomethyl-7-carbaguanosine(34) in tRNA + guanine</text>
        <dbReference type="Rhea" id="RHEA:24104"/>
        <dbReference type="Rhea" id="RHEA-COMP:10341"/>
        <dbReference type="Rhea" id="RHEA-COMP:10342"/>
        <dbReference type="ChEBI" id="CHEBI:16235"/>
        <dbReference type="ChEBI" id="CHEBI:58703"/>
        <dbReference type="ChEBI" id="CHEBI:74269"/>
        <dbReference type="ChEBI" id="CHEBI:82833"/>
        <dbReference type="EC" id="2.4.2.29"/>
    </reaction>
</comment>
<dbReference type="EMBL" id="MFGB01000007">
    <property type="protein sequence ID" value="OGF27577.1"/>
    <property type="molecule type" value="Genomic_DNA"/>
</dbReference>
<comment type="function">
    <text evidence="4">Catalyzes the base-exchange of a guanine (G) residue with the queuine precursor 7-aminomethyl-7-deazaguanine (PreQ1) at position 34 (anticodon wobble position) in tRNAs with GU(N) anticodons (tRNA-Asp, -Asn, -His and -Tyr). Catalysis occurs through a double-displacement mechanism. The nucleophile active site attacks the C1' of nucleotide 34 to detach the guanine base from the RNA, forming a covalent enzyme-RNA intermediate. The proton acceptor active site deprotonates the incoming PreQ1, allowing a nucleophilic attack on the C1' of the ribose to form the product. After dissociation, two additional enzymatic reactions on the tRNA convert PreQ1 to queuine (Q), resulting in the hypermodified nucleoside queuosine (7-(((4,5-cis-dihydroxy-2-cyclopenten-1-yl)amino)methyl)-7-deazaguanosine).</text>
</comment>
<comment type="caution">
    <text evidence="4">Lacks conserved residue(s) required for the propagation of feature annotation.</text>
</comment>
<evidence type="ECO:0000256" key="3">
    <source>
        <dbReference type="ARBA" id="ARBA00022694"/>
    </source>
</evidence>
<evidence type="ECO:0000256" key="4">
    <source>
        <dbReference type="HAMAP-Rule" id="MF_00168"/>
    </source>
</evidence>
<dbReference type="InterPro" id="IPR036511">
    <property type="entry name" value="TGT-like_sf"/>
</dbReference>
<accession>A0A1F5SLJ8</accession>
<dbReference type="STRING" id="1797994.A2227_01900"/>
<protein>
    <recommendedName>
        <fullName evidence="4">Queuine tRNA-ribosyltransferase</fullName>
        <ecNumber evidence="4">2.4.2.29</ecNumber>
    </recommendedName>
    <alternativeName>
        <fullName evidence="4">Guanine insertion enzyme</fullName>
    </alternativeName>
    <alternativeName>
        <fullName evidence="4">tRNA-guanine transglycosylase</fullName>
    </alternativeName>
</protein>
<organism evidence="6 7">
    <name type="scientific">Candidatus Falkowbacteria bacterium RIFOXYA2_FULL_47_19</name>
    <dbReference type="NCBI Taxonomy" id="1797994"/>
    <lineage>
        <taxon>Bacteria</taxon>
        <taxon>Candidatus Falkowiibacteriota</taxon>
    </lineage>
</organism>
<dbReference type="NCBIfam" id="TIGR00449">
    <property type="entry name" value="tgt_general"/>
    <property type="match status" value="1"/>
</dbReference>
<comment type="pathway">
    <text evidence="4">tRNA modification; tRNA-queuosine biosynthesis.</text>
</comment>
<dbReference type="InterPro" id="IPR002616">
    <property type="entry name" value="tRNA_ribo_trans-like"/>
</dbReference>
<comment type="caution">
    <text evidence="6">The sequence shown here is derived from an EMBL/GenBank/DDBJ whole genome shotgun (WGS) entry which is preliminary data.</text>
</comment>
<evidence type="ECO:0000313" key="7">
    <source>
        <dbReference type="Proteomes" id="UP000178367"/>
    </source>
</evidence>
<evidence type="ECO:0000259" key="5">
    <source>
        <dbReference type="Pfam" id="PF01702"/>
    </source>
</evidence>
<sequence length="381" mass="43243">MFKVTKYSKISKARSGILHTAHGKIKTPFFMPVATQGAVKQVATGEMRRLKAQILLSNTYHLMLRPGEKLIKKAGGLHEFMDWDKPILTDSGGFQVFSLAGTKKRSGENLVKLTADGVRFKSYVDGREYYLTPERSLKIQTDLGVDIAVCLDECVALPAERKYIERSVDLTTAWARKTKKYHDKLKGKKPLLHCVIQGGLDKELRLKSLRDLKDIGWDGYNIGGLSVGESAAEMYAVLDYLVPEMPADKPRYLMGVGYPENIVEAVKRGVDMLDCVIPTREGRHGRIFDWRLPIADLRPTDISKNNFYKTENITNAKFAKDFKPINPESKLSELRNLSRAYLHYLFKIREPLGQRLATLNNLEFYLDLTRKIRYGIKAGLL</sequence>
<reference evidence="6 7" key="1">
    <citation type="journal article" date="2016" name="Nat. Commun.">
        <title>Thousands of microbial genomes shed light on interconnected biogeochemical processes in an aquifer system.</title>
        <authorList>
            <person name="Anantharaman K."/>
            <person name="Brown C.T."/>
            <person name="Hug L.A."/>
            <person name="Sharon I."/>
            <person name="Castelle C.J."/>
            <person name="Probst A.J."/>
            <person name="Thomas B.C."/>
            <person name="Singh A."/>
            <person name="Wilkins M.J."/>
            <person name="Karaoz U."/>
            <person name="Brodie E.L."/>
            <person name="Williams K.H."/>
            <person name="Hubbard S.S."/>
            <person name="Banfield J.F."/>
        </authorList>
    </citation>
    <scope>NUCLEOTIDE SEQUENCE [LARGE SCALE GENOMIC DNA]</scope>
</reference>
<dbReference type="EC" id="2.4.2.29" evidence="4"/>
<feature type="binding site" evidence="4">
    <location>
        <position position="224"/>
    </location>
    <ligand>
        <name>substrate</name>
    </ligand>
</feature>
<feature type="region of interest" description="RNA binding; important for wobble base 34 recognition" evidence="4">
    <location>
        <begin position="279"/>
        <end position="283"/>
    </location>
</feature>
<dbReference type="NCBIfam" id="TIGR00430">
    <property type="entry name" value="Q_tRNA_tgt"/>
    <property type="match status" value="1"/>
</dbReference>
<dbReference type="PANTHER" id="PTHR46499">
    <property type="entry name" value="QUEUINE TRNA-RIBOSYLTRANSFERASE"/>
    <property type="match status" value="1"/>
</dbReference>
<comment type="similarity">
    <text evidence="4">Belongs to the queuine tRNA-ribosyltransferase family.</text>
</comment>
<keyword evidence="2 4" id="KW-0808">Transferase</keyword>
<feature type="binding site" evidence="4">
    <location>
        <begin position="90"/>
        <end position="94"/>
    </location>
    <ligand>
        <name>substrate</name>
    </ligand>
</feature>